<proteinExistence type="predicted"/>
<dbReference type="EMBL" id="LAIR01000002">
    <property type="protein sequence ID" value="KNX39540.1"/>
    <property type="molecule type" value="Genomic_DNA"/>
</dbReference>
<evidence type="ECO:0000313" key="2">
    <source>
        <dbReference type="EMBL" id="KNX39540.1"/>
    </source>
</evidence>
<feature type="region of interest" description="Disordered" evidence="1">
    <location>
        <begin position="81"/>
        <end position="106"/>
    </location>
</feature>
<name>A0A0L6CPG7_9MICO</name>
<dbReference type="PATRIC" id="fig|1631356.3.peg.3254"/>
<sequence length="300" mass="33362">MRKLLVPTRAHQAMNDGAHVRLRRGLYVPRAAFDELTAAERLQLAAYAVDHAAQGAHTFSHHAAAALWDLPIVGTWPTLVERTTSAGSKGRSPGARRRRREAEPAPVEHRGLLVTSPARTVIDLAREARLESALATADHALRLGLCSRSDLRAEVEALAKGARGKRKATLVVHLADPLSESVGESLSRARMFQLNVPRPALQTTFSDEDGLIGRVDFWWEELGLIGEFDGRVKYGVDDDESPTQAGERLWREKRREDRLRGGGRRRVGRWVWADALDLERFRQVLLRLGVRDTGADSWAA</sequence>
<gene>
    <name evidence="2" type="ORF">VV01_16395</name>
</gene>
<dbReference type="AlphaFoldDB" id="A0A0L6CPG7"/>
<keyword evidence="3" id="KW-1185">Reference proteome</keyword>
<evidence type="ECO:0008006" key="4">
    <source>
        <dbReference type="Google" id="ProtNLM"/>
    </source>
</evidence>
<dbReference type="Proteomes" id="UP000037397">
    <property type="component" value="Unassembled WGS sequence"/>
</dbReference>
<comment type="caution">
    <text evidence="2">The sequence shown here is derived from an EMBL/GenBank/DDBJ whole genome shotgun (WGS) entry which is preliminary data.</text>
</comment>
<organism evidence="2 3">
    <name type="scientific">Luteipulveratus halotolerans</name>
    <dbReference type="NCBI Taxonomy" id="1631356"/>
    <lineage>
        <taxon>Bacteria</taxon>
        <taxon>Bacillati</taxon>
        <taxon>Actinomycetota</taxon>
        <taxon>Actinomycetes</taxon>
        <taxon>Micrococcales</taxon>
        <taxon>Dermacoccaceae</taxon>
        <taxon>Luteipulveratus</taxon>
    </lineage>
</organism>
<evidence type="ECO:0000256" key="1">
    <source>
        <dbReference type="SAM" id="MobiDB-lite"/>
    </source>
</evidence>
<reference evidence="3" key="1">
    <citation type="submission" date="2015-03" db="EMBL/GenBank/DDBJ databases">
        <title>Luteipulveratus halotolerans sp. nov., a novel actinobacterium (Dermacoccaceae) from Sarawak, Malaysia.</title>
        <authorList>
            <person name="Juboi H."/>
            <person name="Basik A."/>
            <person name="Shamsul S.S."/>
            <person name="Arnold P."/>
            <person name="Schmitt E.K."/>
            <person name="Sanglier J.-J."/>
            <person name="Yeo T."/>
        </authorList>
    </citation>
    <scope>NUCLEOTIDE SEQUENCE [LARGE SCALE GENOMIC DNA]</scope>
    <source>
        <strain evidence="3">C296001</strain>
    </source>
</reference>
<protein>
    <recommendedName>
        <fullName evidence="4">AbiEi antitoxin C-terminal domain-containing protein</fullName>
    </recommendedName>
</protein>
<evidence type="ECO:0000313" key="3">
    <source>
        <dbReference type="Proteomes" id="UP000037397"/>
    </source>
</evidence>
<accession>A0A0L6CPG7</accession>